<evidence type="ECO:0000256" key="10">
    <source>
        <dbReference type="ARBA" id="ARBA00022989"/>
    </source>
</evidence>
<evidence type="ECO:0000256" key="3">
    <source>
        <dbReference type="ARBA" id="ARBA00012483"/>
    </source>
</evidence>
<reference evidence="15" key="1">
    <citation type="submission" date="2022-06" db="EMBL/GenBank/DDBJ databases">
        <title>Complete genome of Pseudomonas hydrolytica DSWY01T.</title>
        <authorList>
            <person name="Jung J."/>
            <person name="Jeon C.O."/>
        </authorList>
    </citation>
    <scope>NUCLEOTIDE SEQUENCE</scope>
    <source>
        <strain evidence="15">DSWY01</strain>
    </source>
</reference>
<feature type="transmembrane region" description="Helical" evidence="13">
    <location>
        <begin position="274"/>
        <end position="296"/>
    </location>
</feature>
<evidence type="ECO:0000256" key="2">
    <source>
        <dbReference type="ARBA" id="ARBA00004141"/>
    </source>
</evidence>
<keyword evidence="9" id="KW-0862">Zinc</keyword>
<dbReference type="GeneID" id="300083021"/>
<keyword evidence="8" id="KW-0833">Ubl conjugation pathway</keyword>
<protein>
    <recommendedName>
        <fullName evidence="3">RING-type E3 ubiquitin transferase</fullName>
        <ecNumber evidence="3">2.3.2.27</ecNumber>
    </recommendedName>
</protein>
<organism evidence="15 16">
    <name type="scientific">Ectopseudomonas hydrolytica</name>
    <dbReference type="NCBI Taxonomy" id="2493633"/>
    <lineage>
        <taxon>Bacteria</taxon>
        <taxon>Pseudomonadati</taxon>
        <taxon>Pseudomonadota</taxon>
        <taxon>Gammaproteobacteria</taxon>
        <taxon>Pseudomonadales</taxon>
        <taxon>Pseudomonadaceae</taxon>
        <taxon>Ectopseudomonas</taxon>
    </lineage>
</organism>
<feature type="transmembrane region" description="Helical" evidence="13">
    <location>
        <begin position="6"/>
        <end position="28"/>
    </location>
</feature>
<evidence type="ECO:0000256" key="6">
    <source>
        <dbReference type="ARBA" id="ARBA00022723"/>
    </source>
</evidence>
<dbReference type="InterPro" id="IPR022170">
    <property type="entry name" value="MUL1-like"/>
</dbReference>
<evidence type="ECO:0000256" key="8">
    <source>
        <dbReference type="ARBA" id="ARBA00022786"/>
    </source>
</evidence>
<dbReference type="EMBL" id="CP099397">
    <property type="protein sequence ID" value="USR38665.1"/>
    <property type="molecule type" value="Genomic_DNA"/>
</dbReference>
<evidence type="ECO:0000256" key="11">
    <source>
        <dbReference type="ARBA" id="ARBA00023136"/>
    </source>
</evidence>
<name>A0ABY5A487_9GAMM</name>
<keyword evidence="7" id="KW-0863">Zinc-finger</keyword>
<comment type="subcellular location">
    <subcellularLocation>
        <location evidence="2">Membrane</location>
        <topology evidence="2">Multi-pass membrane protein</topology>
    </subcellularLocation>
</comment>
<keyword evidence="11 13" id="KW-0472">Membrane</keyword>
<dbReference type="PROSITE" id="PS00018">
    <property type="entry name" value="EF_HAND_1"/>
    <property type="match status" value="1"/>
</dbReference>
<evidence type="ECO:0000259" key="14">
    <source>
        <dbReference type="Pfam" id="PF12483"/>
    </source>
</evidence>
<evidence type="ECO:0000256" key="5">
    <source>
        <dbReference type="ARBA" id="ARBA00022692"/>
    </source>
</evidence>
<evidence type="ECO:0000313" key="16">
    <source>
        <dbReference type="Proteomes" id="UP001054897"/>
    </source>
</evidence>
<evidence type="ECO:0000313" key="15">
    <source>
        <dbReference type="EMBL" id="USR38665.1"/>
    </source>
</evidence>
<evidence type="ECO:0000256" key="7">
    <source>
        <dbReference type="ARBA" id="ARBA00022771"/>
    </source>
</evidence>
<dbReference type="RefSeq" id="WP_129481674.1">
    <property type="nucleotide sequence ID" value="NZ_CP099397.1"/>
</dbReference>
<sequence>MMQSDPIGFFLTLAFALGAFLGGGWWCLRRWSQARHLLDTPTSKIRSAAQGYVELYGMIEELPGSSLRGPLTNTPCVWWRFRIEEYRSSGKKRSWRVIESGSSDALLRLSDGTGDCLIDPRGAEVRPAIREIWQGTLRHPLGMEKTGLLSFLTSSTRYRYTEERFHVGQPLYAIGDFRTSGSSHQGLDLPSAQGQVIREWKSDYAGLLRRFDSDGNGELDDREWNRVRLAAQLEAEHRHRRSSAEPAQHKMSKPGESRPFILSNAGEDELARGFYWQAAGAALLCLVGALATAWLLGIRHF</sequence>
<dbReference type="InterPro" id="IPR018247">
    <property type="entry name" value="EF_Hand_1_Ca_BS"/>
</dbReference>
<dbReference type="EC" id="2.3.2.27" evidence="3"/>
<comment type="catalytic activity">
    <reaction evidence="1">
        <text>S-ubiquitinyl-[E2 ubiquitin-conjugating enzyme]-L-cysteine + [acceptor protein]-L-lysine = [E2 ubiquitin-conjugating enzyme]-L-cysteine + N(6)-ubiquitinyl-[acceptor protein]-L-lysine.</text>
        <dbReference type="EC" id="2.3.2.27"/>
    </reaction>
</comment>
<keyword evidence="5 13" id="KW-0812">Transmembrane</keyword>
<keyword evidence="16" id="KW-1185">Reference proteome</keyword>
<keyword evidence="6" id="KW-0479">Metal-binding</keyword>
<evidence type="ECO:0000256" key="12">
    <source>
        <dbReference type="SAM" id="MobiDB-lite"/>
    </source>
</evidence>
<feature type="domain" description="E3 Ubiquitin ligase MUL1-like" evidence="14">
    <location>
        <begin position="85"/>
        <end position="182"/>
    </location>
</feature>
<evidence type="ECO:0000256" key="4">
    <source>
        <dbReference type="ARBA" id="ARBA00022679"/>
    </source>
</evidence>
<feature type="region of interest" description="Disordered" evidence="12">
    <location>
        <begin position="235"/>
        <end position="259"/>
    </location>
</feature>
<keyword evidence="4" id="KW-0808">Transferase</keyword>
<dbReference type="Pfam" id="PF12483">
    <property type="entry name" value="GIDE"/>
    <property type="match status" value="1"/>
</dbReference>
<gene>
    <name evidence="15" type="ORF">L1F06_018600</name>
</gene>
<accession>A0ABY5A487</accession>
<evidence type="ECO:0000256" key="1">
    <source>
        <dbReference type="ARBA" id="ARBA00000900"/>
    </source>
</evidence>
<dbReference type="Proteomes" id="UP001054897">
    <property type="component" value="Chromosome"/>
</dbReference>
<proteinExistence type="predicted"/>
<evidence type="ECO:0000256" key="9">
    <source>
        <dbReference type="ARBA" id="ARBA00022833"/>
    </source>
</evidence>
<evidence type="ECO:0000256" key="13">
    <source>
        <dbReference type="SAM" id="Phobius"/>
    </source>
</evidence>
<keyword evidence="10 13" id="KW-1133">Transmembrane helix</keyword>